<evidence type="ECO:0000313" key="3">
    <source>
        <dbReference type="EMBL" id="TMQ70165.1"/>
    </source>
</evidence>
<feature type="compositionally biased region" description="Polar residues" evidence="1">
    <location>
        <begin position="24"/>
        <end position="49"/>
    </location>
</feature>
<accession>A0A538U2N1</accession>
<dbReference type="AlphaFoldDB" id="A0A538U2N1"/>
<organism evidence="3 4">
    <name type="scientific">Eiseniibacteriota bacterium</name>
    <dbReference type="NCBI Taxonomy" id="2212470"/>
    <lineage>
        <taxon>Bacteria</taxon>
        <taxon>Candidatus Eiseniibacteriota</taxon>
    </lineage>
</organism>
<sequence>MPRSFRLFSATLLLIAAAGCGGNKQQASQESSVDSLLASNPSEQSSGNITPQQEYQQQQQAPPTTGATASKPPSTKTRTKTVSARSASHAVHASEPGVTVPSGTAIKVAVSARVTSASAQPGDTWSGTVKDPVVVGDRVLIPAGSSVTGVVSGARPAQKGSRAFLVLAVKSIDVNGRSYAVSATADSMIAGSTRARNVGAVAGGAAAGALLGKAIGGSGKGALIGGLIGGAAATGAVAASKGYQVEVKEGAEVTFNVNDAVTMR</sequence>
<dbReference type="Proteomes" id="UP000319836">
    <property type="component" value="Unassembled WGS sequence"/>
</dbReference>
<gene>
    <name evidence="3" type="ORF">E6K80_09340</name>
</gene>
<dbReference type="PROSITE" id="PS51257">
    <property type="entry name" value="PROKAR_LIPOPROTEIN"/>
    <property type="match status" value="1"/>
</dbReference>
<feature type="compositionally biased region" description="Low complexity" evidence="1">
    <location>
        <begin position="50"/>
        <end position="94"/>
    </location>
</feature>
<protein>
    <recommendedName>
        <fullName evidence="5">Glycine zipper 2TM domain-containing protein</fullName>
    </recommendedName>
</protein>
<dbReference type="EMBL" id="VBPA01000229">
    <property type="protein sequence ID" value="TMQ70165.1"/>
    <property type="molecule type" value="Genomic_DNA"/>
</dbReference>
<evidence type="ECO:0000313" key="4">
    <source>
        <dbReference type="Proteomes" id="UP000319836"/>
    </source>
</evidence>
<feature type="region of interest" description="Disordered" evidence="1">
    <location>
        <begin position="24"/>
        <end position="98"/>
    </location>
</feature>
<comment type="caution">
    <text evidence="3">The sequence shown here is derived from an EMBL/GenBank/DDBJ whole genome shotgun (WGS) entry which is preliminary data.</text>
</comment>
<proteinExistence type="predicted"/>
<name>A0A538U2N1_UNCEI</name>
<feature type="signal peptide" evidence="2">
    <location>
        <begin position="1"/>
        <end position="18"/>
    </location>
</feature>
<evidence type="ECO:0000256" key="2">
    <source>
        <dbReference type="SAM" id="SignalP"/>
    </source>
</evidence>
<reference evidence="3 4" key="1">
    <citation type="journal article" date="2019" name="Nat. Microbiol.">
        <title>Mediterranean grassland soil C-N compound turnover is dependent on rainfall and depth, and is mediated by genomically divergent microorganisms.</title>
        <authorList>
            <person name="Diamond S."/>
            <person name="Andeer P.F."/>
            <person name="Li Z."/>
            <person name="Crits-Christoph A."/>
            <person name="Burstein D."/>
            <person name="Anantharaman K."/>
            <person name="Lane K.R."/>
            <person name="Thomas B.C."/>
            <person name="Pan C."/>
            <person name="Northen T.R."/>
            <person name="Banfield J.F."/>
        </authorList>
    </citation>
    <scope>NUCLEOTIDE SEQUENCE [LARGE SCALE GENOMIC DNA]</scope>
    <source>
        <strain evidence="3">WS_10</strain>
    </source>
</reference>
<evidence type="ECO:0000256" key="1">
    <source>
        <dbReference type="SAM" id="MobiDB-lite"/>
    </source>
</evidence>
<keyword evidence="2" id="KW-0732">Signal</keyword>
<evidence type="ECO:0008006" key="5">
    <source>
        <dbReference type="Google" id="ProtNLM"/>
    </source>
</evidence>
<feature type="chain" id="PRO_5022165968" description="Glycine zipper 2TM domain-containing protein" evidence="2">
    <location>
        <begin position="19"/>
        <end position="264"/>
    </location>
</feature>